<feature type="signal peptide" evidence="1">
    <location>
        <begin position="1"/>
        <end position="18"/>
    </location>
</feature>
<protein>
    <recommendedName>
        <fullName evidence="2">ARB-07466-like C-terminal domain-containing protein</fullName>
    </recommendedName>
</protein>
<dbReference type="Pfam" id="PF26571">
    <property type="entry name" value="VldE"/>
    <property type="match status" value="1"/>
</dbReference>
<feature type="chain" id="PRO_5012448872" description="ARB-07466-like C-terminal domain-containing protein" evidence="1">
    <location>
        <begin position="19"/>
        <end position="245"/>
    </location>
</feature>
<sequence length="245" mass="26439">MRLLAIASLLLLSTTANAALNGHCSVNGTSGVCISTANCASDGGKSTAGFCPNDPDDIRCCTKTTCGNGGSCKWTDQCSNATVSSTYFTLAPLVGVEYLLTGVGQCPGPADFKCCQASGGGDGIPTIPKNKCQPHVVTNGYIILNQFPNKVHTVWCYANKPGDHGTGTALDLMVGNRNPIGQTIAEWAMENHERLKVKYIIWGQRIWNVEREGTPRPWTRWRQMEDRGDNTANHWDHPHISFLAG</sequence>
<name>A0A292Q8F4_9PEZI</name>
<evidence type="ECO:0000259" key="2">
    <source>
        <dbReference type="Pfam" id="PF26571"/>
    </source>
</evidence>
<keyword evidence="4" id="KW-1185">Reference proteome</keyword>
<organism evidence="3 4">
    <name type="scientific">Tuber aestivum</name>
    <name type="common">summer truffle</name>
    <dbReference type="NCBI Taxonomy" id="59557"/>
    <lineage>
        <taxon>Eukaryota</taxon>
        <taxon>Fungi</taxon>
        <taxon>Dikarya</taxon>
        <taxon>Ascomycota</taxon>
        <taxon>Pezizomycotina</taxon>
        <taxon>Pezizomycetes</taxon>
        <taxon>Pezizales</taxon>
        <taxon>Tuberaceae</taxon>
        <taxon>Tuber</taxon>
    </lineage>
</organism>
<gene>
    <name evidence="3" type="ORF">GSTUAT00000871001</name>
</gene>
<dbReference type="EMBL" id="LN890953">
    <property type="protein sequence ID" value="CUS14977.1"/>
    <property type="molecule type" value="Genomic_DNA"/>
</dbReference>
<evidence type="ECO:0000313" key="3">
    <source>
        <dbReference type="EMBL" id="CUS14977.1"/>
    </source>
</evidence>
<proteinExistence type="predicted"/>
<dbReference type="Proteomes" id="UP001412239">
    <property type="component" value="Unassembled WGS sequence"/>
</dbReference>
<accession>A0A292Q8F4</accession>
<reference evidence="3" key="1">
    <citation type="submission" date="2015-10" db="EMBL/GenBank/DDBJ databases">
        <authorList>
            <person name="Regsiter A."/>
            <person name="william w."/>
        </authorList>
    </citation>
    <scope>NUCLEOTIDE SEQUENCE</scope>
    <source>
        <strain evidence="3">Montdore</strain>
    </source>
</reference>
<evidence type="ECO:0000313" key="4">
    <source>
        <dbReference type="Proteomes" id="UP001412239"/>
    </source>
</evidence>
<keyword evidence="1" id="KW-0732">Signal</keyword>
<feature type="domain" description="ARB-07466-like C-terminal" evidence="2">
    <location>
        <begin position="130"/>
        <end position="235"/>
    </location>
</feature>
<dbReference type="InterPro" id="IPR058593">
    <property type="entry name" value="ARB_07466-like_C"/>
</dbReference>
<evidence type="ECO:0000256" key="1">
    <source>
        <dbReference type="SAM" id="SignalP"/>
    </source>
</evidence>
<dbReference type="AlphaFoldDB" id="A0A292Q8F4"/>